<name>A0A1G7DA98_9BACT</name>
<dbReference type="AlphaFoldDB" id="A0A1G7DA98"/>
<dbReference type="Proteomes" id="UP000198748">
    <property type="component" value="Unassembled WGS sequence"/>
</dbReference>
<proteinExistence type="predicted"/>
<sequence length="283" mass="32469">MSDRCTENKSLVNPNLPNHFQLFLFSKDPEIVRTAIAAGVDGIIVDWENQGKKLRQENFDTQINYDTYDDLCRVREATPEGKLICRINGFSHEHTHEEVELALRAGADEIFLPMVQTVSEARDTLQMIGGRAGFNILIETISALDCMAELSKLPLRRAYIGLNDLHIQQNSRNIFVPLMNETVTDIRRHFEIPLGAGGVTYPPNGMPIASKYLINEYARLGIDFSFLRRTFIKDHATHSMEHMVHHIRKAYDEARNRSQEEAHADFQAFREQVERWTTNPHHA</sequence>
<dbReference type="InterPro" id="IPR040442">
    <property type="entry name" value="Pyrv_kinase-like_dom_sf"/>
</dbReference>
<keyword evidence="4" id="KW-1185">Reference proteome</keyword>
<evidence type="ECO:0000313" key="3">
    <source>
        <dbReference type="EMBL" id="SDE47665.1"/>
    </source>
</evidence>
<reference evidence="4" key="1">
    <citation type="submission" date="2016-10" db="EMBL/GenBank/DDBJ databases">
        <authorList>
            <person name="Varghese N."/>
            <person name="Submissions S."/>
        </authorList>
    </citation>
    <scope>NUCLEOTIDE SEQUENCE [LARGE SCALE GENOMIC DNA]</scope>
    <source>
        <strain evidence="4">DSM 25329</strain>
    </source>
</reference>
<dbReference type="SUPFAM" id="SSF51621">
    <property type="entry name" value="Phosphoenolpyruvate/pyruvate domain"/>
    <property type="match status" value="1"/>
</dbReference>
<keyword evidence="3" id="KW-0456">Lyase</keyword>
<protein>
    <submittedName>
        <fullName evidence="3">HpcH/HpaI aldolase/citrate lyase family protein</fullName>
    </submittedName>
</protein>
<dbReference type="STRING" id="659014.SAMN04487996_105151"/>
<dbReference type="InterPro" id="IPR005000">
    <property type="entry name" value="Aldolase/citrate-lyase_domain"/>
</dbReference>
<dbReference type="GO" id="GO:0016829">
    <property type="term" value="F:lyase activity"/>
    <property type="evidence" value="ECO:0007669"/>
    <property type="project" value="UniProtKB-KW"/>
</dbReference>
<dbReference type="CDD" id="cd00945">
    <property type="entry name" value="Aldolase_Class_I"/>
    <property type="match status" value="1"/>
</dbReference>
<feature type="domain" description="HpcH/HpaI aldolase/citrate lyase" evidence="2">
    <location>
        <begin position="21"/>
        <end position="128"/>
    </location>
</feature>
<dbReference type="InterPro" id="IPR015813">
    <property type="entry name" value="Pyrv/PenolPyrv_kinase-like_dom"/>
</dbReference>
<dbReference type="GO" id="GO:0046872">
    <property type="term" value="F:metal ion binding"/>
    <property type="evidence" value="ECO:0007669"/>
    <property type="project" value="UniProtKB-KW"/>
</dbReference>
<dbReference type="EMBL" id="FNAN01000005">
    <property type="protein sequence ID" value="SDE47665.1"/>
    <property type="molecule type" value="Genomic_DNA"/>
</dbReference>
<gene>
    <name evidence="3" type="ORF">SAMN04487996_105151</name>
</gene>
<evidence type="ECO:0000313" key="4">
    <source>
        <dbReference type="Proteomes" id="UP000198748"/>
    </source>
</evidence>
<dbReference type="Gene3D" id="3.20.20.60">
    <property type="entry name" value="Phosphoenolpyruvate-binding domains"/>
    <property type="match status" value="1"/>
</dbReference>
<accession>A0A1G7DA98</accession>
<dbReference type="Pfam" id="PF03328">
    <property type="entry name" value="HpcH_HpaI"/>
    <property type="match status" value="1"/>
</dbReference>
<keyword evidence="1" id="KW-0479">Metal-binding</keyword>
<evidence type="ECO:0000256" key="1">
    <source>
        <dbReference type="ARBA" id="ARBA00022723"/>
    </source>
</evidence>
<evidence type="ECO:0000259" key="2">
    <source>
        <dbReference type="Pfam" id="PF03328"/>
    </source>
</evidence>
<organism evidence="3 4">
    <name type="scientific">Dyadobacter soli</name>
    <dbReference type="NCBI Taxonomy" id="659014"/>
    <lineage>
        <taxon>Bacteria</taxon>
        <taxon>Pseudomonadati</taxon>
        <taxon>Bacteroidota</taxon>
        <taxon>Cytophagia</taxon>
        <taxon>Cytophagales</taxon>
        <taxon>Spirosomataceae</taxon>
        <taxon>Dyadobacter</taxon>
    </lineage>
</organism>